<organism evidence="2 3">
    <name type="scientific">Myriangium duriaei CBS 260.36</name>
    <dbReference type="NCBI Taxonomy" id="1168546"/>
    <lineage>
        <taxon>Eukaryota</taxon>
        <taxon>Fungi</taxon>
        <taxon>Dikarya</taxon>
        <taxon>Ascomycota</taxon>
        <taxon>Pezizomycotina</taxon>
        <taxon>Dothideomycetes</taxon>
        <taxon>Dothideomycetidae</taxon>
        <taxon>Myriangiales</taxon>
        <taxon>Myriangiaceae</taxon>
        <taxon>Myriangium</taxon>
    </lineage>
</organism>
<dbReference type="CDD" id="cd08586">
    <property type="entry name" value="PI-PLCc_BcPLC_like"/>
    <property type="match status" value="1"/>
</dbReference>
<evidence type="ECO:0000313" key="3">
    <source>
        <dbReference type="Proteomes" id="UP000799439"/>
    </source>
</evidence>
<dbReference type="AlphaFoldDB" id="A0A9P4ML66"/>
<dbReference type="PANTHER" id="PTHR13593">
    <property type="match status" value="1"/>
</dbReference>
<proteinExistence type="predicted"/>
<sequence length="389" mass="44215">MIEDLHSYGTFLNEKASQSLRECQQRQRHRHQRSRQIAVLDTRSWMTAIPDETYLSALTLPGTHDSAAYGSIWPFVSTQTLSLTQQLDSGIRYMDMRCGLRTDVLEMVHGRAVLGRPLASCLEDIYSWLSDHPTEAVTLQIKQDRAPENSSVNFAEALWRLVDASPHHWALGATTPRLGHVRGRIQLLRRFKLYGPYRLSGIDVSSWQDNPSLPFKIRTRAGTNIVIQDHYNPSSPGPLQGVVDEKFLLVEAMLDLAAASPKQSFLHSLCTLFSMASSDPERDPATDRHLRTWYLNFCSAYQLNVYYQSFPHDIAVGAWSGYHWVDGVNRLLERRLLTSRGAKRRYGVVLLDFLEQPDPELVGQLVATNFGPRCQGKSRRIRATFRSFA</sequence>
<dbReference type="InterPro" id="IPR000909">
    <property type="entry name" value="PLipase_C_PInositol-sp_X_dom"/>
</dbReference>
<dbReference type="GO" id="GO:0006629">
    <property type="term" value="P:lipid metabolic process"/>
    <property type="evidence" value="ECO:0007669"/>
    <property type="project" value="InterPro"/>
</dbReference>
<dbReference type="InterPro" id="IPR051057">
    <property type="entry name" value="PI-PLC_domain"/>
</dbReference>
<dbReference type="EMBL" id="ML996084">
    <property type="protein sequence ID" value="KAF2153884.1"/>
    <property type="molecule type" value="Genomic_DNA"/>
</dbReference>
<keyword evidence="3" id="KW-1185">Reference proteome</keyword>
<dbReference type="InterPro" id="IPR017946">
    <property type="entry name" value="PLC-like_Pdiesterase_TIM-brl"/>
</dbReference>
<comment type="caution">
    <text evidence="2">The sequence shown here is derived from an EMBL/GenBank/DDBJ whole genome shotgun (WGS) entry which is preliminary data.</text>
</comment>
<dbReference type="PROSITE" id="PS50007">
    <property type="entry name" value="PIPLC_X_DOMAIN"/>
    <property type="match status" value="1"/>
</dbReference>
<accession>A0A9P4ML66</accession>
<gene>
    <name evidence="2" type="ORF">K461DRAFT_311914</name>
</gene>
<feature type="domain" description="Phosphatidylinositol-specific phospholipase C X" evidence="1">
    <location>
        <begin position="50"/>
        <end position="190"/>
    </location>
</feature>
<dbReference type="GO" id="GO:0008081">
    <property type="term" value="F:phosphoric diester hydrolase activity"/>
    <property type="evidence" value="ECO:0007669"/>
    <property type="project" value="InterPro"/>
</dbReference>
<evidence type="ECO:0000313" key="2">
    <source>
        <dbReference type="EMBL" id="KAF2153884.1"/>
    </source>
</evidence>
<reference evidence="2" key="1">
    <citation type="journal article" date="2020" name="Stud. Mycol.">
        <title>101 Dothideomycetes genomes: a test case for predicting lifestyles and emergence of pathogens.</title>
        <authorList>
            <person name="Haridas S."/>
            <person name="Albert R."/>
            <person name="Binder M."/>
            <person name="Bloem J."/>
            <person name="Labutti K."/>
            <person name="Salamov A."/>
            <person name="Andreopoulos B."/>
            <person name="Baker S."/>
            <person name="Barry K."/>
            <person name="Bills G."/>
            <person name="Bluhm B."/>
            <person name="Cannon C."/>
            <person name="Castanera R."/>
            <person name="Culley D."/>
            <person name="Daum C."/>
            <person name="Ezra D."/>
            <person name="Gonzalez J."/>
            <person name="Henrissat B."/>
            <person name="Kuo A."/>
            <person name="Liang C."/>
            <person name="Lipzen A."/>
            <person name="Lutzoni F."/>
            <person name="Magnuson J."/>
            <person name="Mondo S."/>
            <person name="Nolan M."/>
            <person name="Ohm R."/>
            <person name="Pangilinan J."/>
            <person name="Park H.-J."/>
            <person name="Ramirez L."/>
            <person name="Alfaro M."/>
            <person name="Sun H."/>
            <person name="Tritt A."/>
            <person name="Yoshinaga Y."/>
            <person name="Zwiers L.-H."/>
            <person name="Turgeon B."/>
            <person name="Goodwin S."/>
            <person name="Spatafora J."/>
            <person name="Crous P."/>
            <person name="Grigoriev I."/>
        </authorList>
    </citation>
    <scope>NUCLEOTIDE SEQUENCE</scope>
    <source>
        <strain evidence="2">CBS 260.36</strain>
    </source>
</reference>
<protein>
    <submittedName>
        <fullName evidence="2">PLC-like phosphodiesterase</fullName>
    </submittedName>
</protein>
<dbReference type="OrthoDB" id="1046782at2759"/>
<dbReference type="SMART" id="SM00148">
    <property type="entry name" value="PLCXc"/>
    <property type="match status" value="1"/>
</dbReference>
<dbReference type="Gene3D" id="3.20.20.190">
    <property type="entry name" value="Phosphatidylinositol (PI) phosphodiesterase"/>
    <property type="match status" value="1"/>
</dbReference>
<dbReference type="Proteomes" id="UP000799439">
    <property type="component" value="Unassembled WGS sequence"/>
</dbReference>
<dbReference type="PANTHER" id="PTHR13593:SF113">
    <property type="entry name" value="SI:DKEY-266F7.9"/>
    <property type="match status" value="1"/>
</dbReference>
<evidence type="ECO:0000259" key="1">
    <source>
        <dbReference type="SMART" id="SM00148"/>
    </source>
</evidence>
<name>A0A9P4ML66_9PEZI</name>
<dbReference type="SUPFAM" id="SSF51695">
    <property type="entry name" value="PLC-like phosphodiesterases"/>
    <property type="match status" value="1"/>
</dbReference>
<dbReference type="Pfam" id="PF26146">
    <property type="entry name" value="PI-PLC_X"/>
    <property type="match status" value="1"/>
</dbReference>